<reference evidence="4 5" key="1">
    <citation type="submission" date="2017-12" db="EMBL/GenBank/DDBJ databases">
        <title>Comparative genomics of Botrytis spp.</title>
        <authorList>
            <person name="Valero-Jimenez C.A."/>
            <person name="Tapia P."/>
            <person name="Veloso J."/>
            <person name="Silva-Moreno E."/>
            <person name="Staats M."/>
            <person name="Valdes J.H."/>
            <person name="Van Kan J.A.L."/>
        </authorList>
    </citation>
    <scope>NUCLEOTIDE SEQUENCE [LARGE SCALE GENOMIC DNA]</scope>
    <source>
        <strain evidence="4 5">Bt9001</strain>
    </source>
</reference>
<comment type="caution">
    <text evidence="4">The sequence shown here is derived from an EMBL/GenBank/DDBJ whole genome shotgun (WGS) entry which is preliminary data.</text>
</comment>
<keyword evidence="5" id="KW-1185">Reference proteome</keyword>
<dbReference type="AlphaFoldDB" id="A0A4Z1ES20"/>
<dbReference type="InterPro" id="IPR050177">
    <property type="entry name" value="Lipid_A_modif_metabolic_enz"/>
</dbReference>
<sequence>MVLQPSVFQEVNVNGAQNLISAAFKVGTVQAFVNTSTSSVIHDNISDLIDADEDLPVLQYPAQKRVYTLTKAVAEADILAANRKYGDSSMLTVSLRPATAFGERDTICMGKIVDVCRQGKGKFQIGAGKNEYDFIYVGNLAEAHILAAQALLSAYGKPVPPLETRVDGQTFNITNDERILFWEFQRRISTTIGFPIKDEDIKIIPKWLALLMAVIGEYIIWIRSFGNRQPSVTRESVRLTTIIRTLNGDKAKRVLGYTPKKVTVAANSLTFFGEELSNSSEFLSAALDSPEDLMITAVVLRFTPDFLAPLVAPVLMKNHKASKTLVDHLVPVVEDHLRRAWSNEKHLESKPVDLHRIFRRFKFTRERVVGTKDNPDNYGGLIRGRSPASSQYGIYIGRSSRTSRISWTVHNRASGDDSGQ</sequence>
<accession>A0A4Z1ES20</accession>
<dbReference type="SUPFAM" id="SSF51735">
    <property type="entry name" value="NAD(P)-binding Rossmann-fold domains"/>
    <property type="match status" value="1"/>
</dbReference>
<dbReference type="PANTHER" id="PTHR43245:SF51">
    <property type="entry name" value="SHORT CHAIN DEHYDROGENASE_REDUCTASE FAMILY 42E, MEMBER 2"/>
    <property type="match status" value="1"/>
</dbReference>
<evidence type="ECO:0000313" key="5">
    <source>
        <dbReference type="Proteomes" id="UP000297777"/>
    </source>
</evidence>
<dbReference type="PANTHER" id="PTHR43245">
    <property type="entry name" value="BIFUNCTIONAL POLYMYXIN RESISTANCE PROTEIN ARNA"/>
    <property type="match status" value="1"/>
</dbReference>
<dbReference type="InterPro" id="IPR002225">
    <property type="entry name" value="3Beta_OHSteriod_DH/Estase"/>
</dbReference>
<dbReference type="OrthoDB" id="10058185at2759"/>
<protein>
    <recommendedName>
        <fullName evidence="3">3-beta hydroxysteroid dehydrogenase/isomerase domain-containing protein</fullName>
    </recommendedName>
</protein>
<name>A0A4Z1ES20_9HELO</name>
<evidence type="ECO:0000259" key="3">
    <source>
        <dbReference type="Pfam" id="PF01073"/>
    </source>
</evidence>
<comment type="similarity">
    <text evidence="1">Belongs to the 3-beta-HSD family.</text>
</comment>
<dbReference type="GO" id="GO:0016616">
    <property type="term" value="F:oxidoreductase activity, acting on the CH-OH group of donors, NAD or NADP as acceptor"/>
    <property type="evidence" value="ECO:0007669"/>
    <property type="project" value="InterPro"/>
</dbReference>
<feature type="domain" description="3-beta hydroxysteroid dehydrogenase/isomerase" evidence="3">
    <location>
        <begin position="8"/>
        <end position="196"/>
    </location>
</feature>
<dbReference type="Gene3D" id="3.40.50.720">
    <property type="entry name" value="NAD(P)-binding Rossmann-like Domain"/>
    <property type="match status" value="1"/>
</dbReference>
<evidence type="ECO:0000256" key="1">
    <source>
        <dbReference type="ARBA" id="ARBA00009219"/>
    </source>
</evidence>
<dbReference type="EMBL" id="PQXH01000097">
    <property type="protein sequence ID" value="TGO11951.1"/>
    <property type="molecule type" value="Genomic_DNA"/>
</dbReference>
<dbReference type="Proteomes" id="UP000297777">
    <property type="component" value="Unassembled WGS sequence"/>
</dbReference>
<organism evidence="4 5">
    <name type="scientific">Botrytis tulipae</name>
    <dbReference type="NCBI Taxonomy" id="87230"/>
    <lineage>
        <taxon>Eukaryota</taxon>
        <taxon>Fungi</taxon>
        <taxon>Dikarya</taxon>
        <taxon>Ascomycota</taxon>
        <taxon>Pezizomycotina</taxon>
        <taxon>Leotiomycetes</taxon>
        <taxon>Helotiales</taxon>
        <taxon>Sclerotiniaceae</taxon>
        <taxon>Botrytis</taxon>
    </lineage>
</organism>
<dbReference type="GO" id="GO:0006694">
    <property type="term" value="P:steroid biosynthetic process"/>
    <property type="evidence" value="ECO:0007669"/>
    <property type="project" value="InterPro"/>
</dbReference>
<dbReference type="Pfam" id="PF01073">
    <property type="entry name" value="3Beta_HSD"/>
    <property type="match status" value="1"/>
</dbReference>
<evidence type="ECO:0000313" key="4">
    <source>
        <dbReference type="EMBL" id="TGO11951.1"/>
    </source>
</evidence>
<keyword evidence="2" id="KW-0560">Oxidoreductase</keyword>
<dbReference type="InterPro" id="IPR036291">
    <property type="entry name" value="NAD(P)-bd_dom_sf"/>
</dbReference>
<proteinExistence type="inferred from homology"/>
<gene>
    <name evidence="4" type="ORF">BTUL_0097g00030</name>
</gene>
<evidence type="ECO:0000256" key="2">
    <source>
        <dbReference type="ARBA" id="ARBA00023002"/>
    </source>
</evidence>